<sequence length="234" mass="27715">MPFKMFNAAIDKDVREFWKKINLIDDTIMHDDYKIKNLKQQILVQFVYYLMSCKIFTQLYNLSDLIPGVDSYYKSFEELYGTQTIEKYRSLYEKQYLKQIYSNKRIDERKSKYTIPFCPSVLHAKKVGITVSCAEYDKPRLLFSGKKLLEKDCQILSQFLDTILYIYGTAFHNACELLFAIPPRQYYKLNEISKHEYNYKNDSVTSPSNSNQELNIYNINDEGDDNMQNNESSK</sequence>
<comment type="caution">
    <text evidence="2">The sequence shown here is derived from an EMBL/GenBank/DDBJ whole genome shotgun (WGS) entry which is preliminary data.</text>
</comment>
<proteinExistence type="predicted"/>
<keyword evidence="3" id="KW-1185">Reference proteome</keyword>
<accession>A0ABN7WA90</accession>
<protein>
    <submittedName>
        <fullName evidence="2">23573_t:CDS:1</fullName>
    </submittedName>
</protein>
<organism evidence="2 3">
    <name type="scientific">Gigaspora margarita</name>
    <dbReference type="NCBI Taxonomy" id="4874"/>
    <lineage>
        <taxon>Eukaryota</taxon>
        <taxon>Fungi</taxon>
        <taxon>Fungi incertae sedis</taxon>
        <taxon>Mucoromycota</taxon>
        <taxon>Glomeromycotina</taxon>
        <taxon>Glomeromycetes</taxon>
        <taxon>Diversisporales</taxon>
        <taxon>Gigasporaceae</taxon>
        <taxon>Gigaspora</taxon>
    </lineage>
</organism>
<evidence type="ECO:0000256" key="1">
    <source>
        <dbReference type="SAM" id="MobiDB-lite"/>
    </source>
</evidence>
<feature type="non-terminal residue" evidence="2">
    <location>
        <position position="234"/>
    </location>
</feature>
<name>A0ABN7WA90_GIGMA</name>
<evidence type="ECO:0000313" key="3">
    <source>
        <dbReference type="Proteomes" id="UP000789901"/>
    </source>
</evidence>
<gene>
    <name evidence="2" type="ORF">GMARGA_LOCUS28390</name>
</gene>
<dbReference type="EMBL" id="CAJVQB010036233">
    <property type="protein sequence ID" value="CAG8823634.1"/>
    <property type="molecule type" value="Genomic_DNA"/>
</dbReference>
<reference evidence="2 3" key="1">
    <citation type="submission" date="2021-06" db="EMBL/GenBank/DDBJ databases">
        <authorList>
            <person name="Kallberg Y."/>
            <person name="Tangrot J."/>
            <person name="Rosling A."/>
        </authorList>
    </citation>
    <scope>NUCLEOTIDE SEQUENCE [LARGE SCALE GENOMIC DNA]</scope>
    <source>
        <strain evidence="2 3">120-4 pot B 10/14</strain>
    </source>
</reference>
<dbReference type="Proteomes" id="UP000789901">
    <property type="component" value="Unassembled WGS sequence"/>
</dbReference>
<feature type="region of interest" description="Disordered" evidence="1">
    <location>
        <begin position="201"/>
        <end position="234"/>
    </location>
</feature>
<feature type="compositionally biased region" description="Polar residues" evidence="1">
    <location>
        <begin position="201"/>
        <end position="218"/>
    </location>
</feature>
<evidence type="ECO:0000313" key="2">
    <source>
        <dbReference type="EMBL" id="CAG8823634.1"/>
    </source>
</evidence>